<reference evidence="2" key="1">
    <citation type="submission" date="2009-02" db="EMBL/GenBank/DDBJ databases">
        <title>The Genome Sequence of Ajellomyces capsulatus strain G186AR.</title>
        <authorList>
            <consortium name="The Broad Institute Genome Sequencing Platform"/>
            <person name="Champion M."/>
            <person name="Cuomo C."/>
            <person name="Ma L.-J."/>
            <person name="Henn M.R."/>
            <person name="Sil A."/>
            <person name="Goldman B."/>
            <person name="Young S.K."/>
            <person name="Kodira C.D."/>
            <person name="Zeng Q."/>
            <person name="Koehrsen M."/>
            <person name="Alvarado L."/>
            <person name="Berlin A."/>
            <person name="Borenstein D."/>
            <person name="Chen Z."/>
            <person name="Engels R."/>
            <person name="Freedman E."/>
            <person name="Gellesch M."/>
            <person name="Goldberg J."/>
            <person name="Griggs A."/>
            <person name="Gujja S."/>
            <person name="Heiman D."/>
            <person name="Hepburn T."/>
            <person name="Howarth C."/>
            <person name="Jen D."/>
            <person name="Larson L."/>
            <person name="Lewis B."/>
            <person name="Mehta T."/>
            <person name="Park D."/>
            <person name="Pearson M."/>
            <person name="Roberts A."/>
            <person name="Saif S."/>
            <person name="Shea T."/>
            <person name="Shenoy N."/>
            <person name="Sisk P."/>
            <person name="Stolte C."/>
            <person name="Sykes S."/>
            <person name="Walk T."/>
            <person name="White J."/>
            <person name="Yandava C."/>
            <person name="Klein B."/>
            <person name="McEwen J.G."/>
            <person name="Puccia R."/>
            <person name="Goldman G.H."/>
            <person name="Felipe M.S."/>
            <person name="Nino-Vega G."/>
            <person name="San-Blas G."/>
            <person name="Taylor J."/>
            <person name="Mendoza L."/>
            <person name="Galagan J."/>
            <person name="Nusbaum C."/>
            <person name="Birren B."/>
        </authorList>
    </citation>
    <scope>NUCLEOTIDE SEQUENCE</scope>
    <source>
        <strain evidence="2">G186AR</strain>
    </source>
</reference>
<protein>
    <submittedName>
        <fullName evidence="2">Uncharacterized protein</fullName>
    </submittedName>
</protein>
<dbReference type="EMBL" id="GG663367">
    <property type="protein sequence ID" value="EEH07716.1"/>
    <property type="molecule type" value="Genomic_DNA"/>
</dbReference>
<name>C0NM65_AJECG</name>
<dbReference type="InParanoid" id="C0NM65"/>
<feature type="compositionally biased region" description="Polar residues" evidence="1">
    <location>
        <begin position="12"/>
        <end position="22"/>
    </location>
</feature>
<dbReference type="Proteomes" id="UP000001631">
    <property type="component" value="Unassembled WGS sequence"/>
</dbReference>
<dbReference type="VEuPathDB" id="FungiDB:I7I50_11143"/>
<evidence type="ECO:0000313" key="3">
    <source>
        <dbReference type="Proteomes" id="UP000001631"/>
    </source>
</evidence>
<dbReference type="GeneID" id="69037611"/>
<sequence length="160" mass="17622">MTGMLGADSPLSECTGQVGPGQTSFGEPLVTWRVGLGTLFLERASVRAVDEFRKSIMQPGIGSVGEPAVLWIPETLETLETTETTEMTETPWETVGSRSQIHGGYLRSSFLRFSNDNESRVRRVSLGTEKAEKKRKADDNPAATTATNMESLHWLKSFRV</sequence>
<gene>
    <name evidence="2" type="ORF">HCBG_04595</name>
</gene>
<proteinExistence type="predicted"/>
<dbReference type="HOGENOM" id="CLU_1651664_0_0_1"/>
<keyword evidence="3" id="KW-1185">Reference proteome</keyword>
<accession>C0NM65</accession>
<feature type="region of interest" description="Disordered" evidence="1">
    <location>
        <begin position="122"/>
        <end position="148"/>
    </location>
</feature>
<dbReference type="RefSeq" id="XP_045288197.1">
    <property type="nucleotide sequence ID" value="XM_045431644.1"/>
</dbReference>
<organism evidence="2 3">
    <name type="scientific">Ajellomyces capsulatus (strain G186AR / H82 / ATCC MYA-2454 / RMSCC 2432)</name>
    <name type="common">Darling's disease fungus</name>
    <name type="synonym">Histoplasma capsulatum</name>
    <dbReference type="NCBI Taxonomy" id="447093"/>
    <lineage>
        <taxon>Eukaryota</taxon>
        <taxon>Fungi</taxon>
        <taxon>Dikarya</taxon>
        <taxon>Ascomycota</taxon>
        <taxon>Pezizomycotina</taxon>
        <taxon>Eurotiomycetes</taxon>
        <taxon>Eurotiomycetidae</taxon>
        <taxon>Onygenales</taxon>
        <taxon>Ajellomycetaceae</taxon>
        <taxon>Histoplasma</taxon>
    </lineage>
</organism>
<feature type="region of interest" description="Disordered" evidence="1">
    <location>
        <begin position="1"/>
        <end position="22"/>
    </location>
</feature>
<dbReference type="AlphaFoldDB" id="C0NM65"/>
<evidence type="ECO:0000256" key="1">
    <source>
        <dbReference type="SAM" id="MobiDB-lite"/>
    </source>
</evidence>
<feature type="compositionally biased region" description="Basic and acidic residues" evidence="1">
    <location>
        <begin position="129"/>
        <end position="139"/>
    </location>
</feature>
<evidence type="ECO:0000313" key="2">
    <source>
        <dbReference type="EMBL" id="EEH07716.1"/>
    </source>
</evidence>